<reference evidence="3" key="1">
    <citation type="submission" date="2022-08" db="EMBL/GenBank/DDBJ databases">
        <authorList>
            <person name="Marques A."/>
        </authorList>
    </citation>
    <scope>NUCLEOTIDE SEQUENCE</scope>
    <source>
        <strain evidence="3">RhyPub2mFocal</strain>
        <tissue evidence="3">Leaves</tissue>
    </source>
</reference>
<dbReference type="Pfam" id="PF13966">
    <property type="entry name" value="zf-RVT"/>
    <property type="match status" value="1"/>
</dbReference>
<dbReference type="InterPro" id="IPR002156">
    <property type="entry name" value="RNaseH_domain"/>
</dbReference>
<proteinExistence type="predicted"/>
<dbReference type="GO" id="GO:0004523">
    <property type="term" value="F:RNA-DNA hybrid ribonuclease activity"/>
    <property type="evidence" value="ECO:0007669"/>
    <property type="project" value="InterPro"/>
</dbReference>
<sequence>MLQNTSTGNAPIIPKEICKAIWRSKGILPKTRVFLWKAAHEALPVDHILSSRLNKPPTGCSICGAAIESVSHVLFKCPKAQQIWLASHFGLRTDNLLDSMKELLTSLLNQLEGQQLGNFLTILWHTWKDRCKECFEGKKLRAQQTLAAAASTMSNLQTADKLFSRITVQMEDPLVKTRYRCWIDASWVHAVERGAGLAFVLFDNDQLMEYWIAPAVAATPFHAELLALKNAIHRAIILHITDCTFKTDCLQLKQVLNGETNVSEVDWQAFHDATYTILIWDDMKQSSNLVLYSCKQGS</sequence>
<dbReference type="SUPFAM" id="SSF53098">
    <property type="entry name" value="Ribonuclease H-like"/>
    <property type="match status" value="1"/>
</dbReference>
<feature type="domain" description="Reverse transcriptase zinc-binding" evidence="2">
    <location>
        <begin position="16"/>
        <end position="84"/>
    </location>
</feature>
<dbReference type="GO" id="GO:0003676">
    <property type="term" value="F:nucleic acid binding"/>
    <property type="evidence" value="ECO:0007669"/>
    <property type="project" value="InterPro"/>
</dbReference>
<dbReference type="Pfam" id="PF13456">
    <property type="entry name" value="RVT_3"/>
    <property type="match status" value="1"/>
</dbReference>
<evidence type="ECO:0000259" key="2">
    <source>
        <dbReference type="Pfam" id="PF13966"/>
    </source>
</evidence>
<gene>
    <name evidence="3" type="ORF">LUZ62_019846</name>
</gene>
<evidence type="ECO:0000313" key="4">
    <source>
        <dbReference type="Proteomes" id="UP001140206"/>
    </source>
</evidence>
<accession>A0AAV8GSG3</accession>
<dbReference type="InterPro" id="IPR012337">
    <property type="entry name" value="RNaseH-like_sf"/>
</dbReference>
<organism evidence="3 4">
    <name type="scientific">Rhynchospora pubera</name>
    <dbReference type="NCBI Taxonomy" id="906938"/>
    <lineage>
        <taxon>Eukaryota</taxon>
        <taxon>Viridiplantae</taxon>
        <taxon>Streptophyta</taxon>
        <taxon>Embryophyta</taxon>
        <taxon>Tracheophyta</taxon>
        <taxon>Spermatophyta</taxon>
        <taxon>Magnoliopsida</taxon>
        <taxon>Liliopsida</taxon>
        <taxon>Poales</taxon>
        <taxon>Cyperaceae</taxon>
        <taxon>Cyperoideae</taxon>
        <taxon>Rhynchosporeae</taxon>
        <taxon>Rhynchospora</taxon>
    </lineage>
</organism>
<evidence type="ECO:0000313" key="3">
    <source>
        <dbReference type="EMBL" id="KAJ4807280.1"/>
    </source>
</evidence>
<keyword evidence="4" id="KW-1185">Reference proteome</keyword>
<feature type="domain" description="RNase H type-1" evidence="1">
    <location>
        <begin position="184"/>
        <end position="273"/>
    </location>
</feature>
<dbReference type="Proteomes" id="UP001140206">
    <property type="component" value="Chromosome 1"/>
</dbReference>
<protein>
    <submittedName>
        <fullName evidence="3">Ribonuclease H-like superfamily protein</fullName>
    </submittedName>
</protein>
<comment type="caution">
    <text evidence="3">The sequence shown here is derived from an EMBL/GenBank/DDBJ whole genome shotgun (WGS) entry which is preliminary data.</text>
</comment>
<dbReference type="EMBL" id="JAMFTS010000001">
    <property type="protein sequence ID" value="KAJ4807280.1"/>
    <property type="molecule type" value="Genomic_DNA"/>
</dbReference>
<dbReference type="AlphaFoldDB" id="A0AAV8GSG3"/>
<evidence type="ECO:0000259" key="1">
    <source>
        <dbReference type="Pfam" id="PF13456"/>
    </source>
</evidence>
<name>A0AAV8GSG3_9POAL</name>
<dbReference type="InterPro" id="IPR026960">
    <property type="entry name" value="RVT-Znf"/>
</dbReference>